<protein>
    <submittedName>
        <fullName evidence="7">CNH-domain-containing protein</fullName>
    </submittedName>
</protein>
<dbReference type="InterPro" id="IPR036388">
    <property type="entry name" value="WH-like_DNA-bd_sf"/>
</dbReference>
<feature type="domain" description="CNH" evidence="6">
    <location>
        <begin position="1012"/>
        <end position="1307"/>
    </location>
</feature>
<dbReference type="Proteomes" id="UP000076532">
    <property type="component" value="Unassembled WGS sequence"/>
</dbReference>
<dbReference type="PANTHER" id="PTHR46572:SF2">
    <property type="entry name" value="RHO1 GDP-GTP EXCHANGE PROTEIN 1-RELATED"/>
    <property type="match status" value="1"/>
</dbReference>
<proteinExistence type="predicted"/>
<dbReference type="Pfam" id="PF15405">
    <property type="entry name" value="PH_5"/>
    <property type="match status" value="1"/>
</dbReference>
<feature type="domain" description="DH" evidence="5">
    <location>
        <begin position="642"/>
        <end position="829"/>
    </location>
</feature>
<feature type="compositionally biased region" description="Low complexity" evidence="3">
    <location>
        <begin position="37"/>
        <end position="48"/>
    </location>
</feature>
<evidence type="ECO:0000256" key="2">
    <source>
        <dbReference type="ARBA" id="ARBA00022658"/>
    </source>
</evidence>
<evidence type="ECO:0000313" key="8">
    <source>
        <dbReference type="Proteomes" id="UP000076532"/>
    </source>
</evidence>
<dbReference type="Pfam" id="PF00610">
    <property type="entry name" value="DEP"/>
    <property type="match status" value="1"/>
</dbReference>
<dbReference type="CDD" id="cd00160">
    <property type="entry name" value="RhoGEF"/>
    <property type="match status" value="1"/>
</dbReference>
<dbReference type="PROSITE" id="PS50010">
    <property type="entry name" value="DH_2"/>
    <property type="match status" value="1"/>
</dbReference>
<evidence type="ECO:0000256" key="3">
    <source>
        <dbReference type="SAM" id="MobiDB-lite"/>
    </source>
</evidence>
<dbReference type="Pfam" id="PF00780">
    <property type="entry name" value="CNH"/>
    <property type="match status" value="1"/>
</dbReference>
<dbReference type="SMART" id="SM00036">
    <property type="entry name" value="CNH"/>
    <property type="match status" value="1"/>
</dbReference>
<dbReference type="InterPro" id="IPR001849">
    <property type="entry name" value="PH_domain"/>
</dbReference>
<dbReference type="SMART" id="SM00233">
    <property type="entry name" value="PH"/>
    <property type="match status" value="1"/>
</dbReference>
<dbReference type="Gene3D" id="1.20.900.10">
    <property type="entry name" value="Dbl homology (DH) domain"/>
    <property type="match status" value="1"/>
</dbReference>
<dbReference type="CDD" id="cd04435">
    <property type="entry name" value="DEP_fRom2"/>
    <property type="match status" value="1"/>
</dbReference>
<evidence type="ECO:0000313" key="7">
    <source>
        <dbReference type="EMBL" id="KZP09881.1"/>
    </source>
</evidence>
<dbReference type="InterPro" id="IPR036390">
    <property type="entry name" value="WH_DNA-bd_sf"/>
</dbReference>
<dbReference type="GO" id="GO:0005085">
    <property type="term" value="F:guanyl-nucleotide exchange factor activity"/>
    <property type="evidence" value="ECO:0007669"/>
    <property type="project" value="UniProtKB-KW"/>
</dbReference>
<dbReference type="SUPFAM" id="SSF50729">
    <property type="entry name" value="PH domain-like"/>
    <property type="match status" value="1"/>
</dbReference>
<gene>
    <name evidence="7" type="ORF">FIBSPDRAFT_873112</name>
</gene>
<evidence type="ECO:0000256" key="1">
    <source>
        <dbReference type="ARBA" id="ARBA00022553"/>
    </source>
</evidence>
<evidence type="ECO:0000259" key="6">
    <source>
        <dbReference type="PROSITE" id="PS50219"/>
    </source>
</evidence>
<dbReference type="PROSITE" id="PS50219">
    <property type="entry name" value="CNH"/>
    <property type="match status" value="1"/>
</dbReference>
<dbReference type="SMART" id="SM00325">
    <property type="entry name" value="RhoGEF"/>
    <property type="match status" value="1"/>
</dbReference>
<reference evidence="7 8" key="1">
    <citation type="journal article" date="2016" name="Mol. Biol. Evol.">
        <title>Comparative Genomics of Early-Diverging Mushroom-Forming Fungi Provides Insights into the Origins of Lignocellulose Decay Capabilities.</title>
        <authorList>
            <person name="Nagy L.G."/>
            <person name="Riley R."/>
            <person name="Tritt A."/>
            <person name="Adam C."/>
            <person name="Daum C."/>
            <person name="Floudas D."/>
            <person name="Sun H."/>
            <person name="Yadav J.S."/>
            <person name="Pangilinan J."/>
            <person name="Larsson K.H."/>
            <person name="Matsuura K."/>
            <person name="Barry K."/>
            <person name="Labutti K."/>
            <person name="Kuo R."/>
            <person name="Ohm R.A."/>
            <person name="Bhattacharya S.S."/>
            <person name="Shirouzu T."/>
            <person name="Yoshinaga Y."/>
            <person name="Martin F.M."/>
            <person name="Grigoriev I.V."/>
            <person name="Hibbett D.S."/>
        </authorList>
    </citation>
    <scope>NUCLEOTIDE SEQUENCE [LARGE SCALE GENOMIC DNA]</scope>
    <source>
        <strain evidence="7 8">CBS 109695</strain>
    </source>
</reference>
<feature type="region of interest" description="Disordered" evidence="3">
    <location>
        <begin position="1"/>
        <end position="130"/>
    </location>
</feature>
<keyword evidence="8" id="KW-1185">Reference proteome</keyword>
<keyword evidence="2" id="KW-0344">Guanine-nucleotide releasing factor</keyword>
<dbReference type="Gene3D" id="2.30.29.30">
    <property type="entry name" value="Pleckstrin-homology domain (PH domain)/Phosphotyrosine-binding domain (PTB)"/>
    <property type="match status" value="1"/>
</dbReference>
<keyword evidence="1" id="KW-0597">Phosphoprotein</keyword>
<feature type="compositionally biased region" description="Low complexity" evidence="3">
    <location>
        <begin position="71"/>
        <end position="94"/>
    </location>
</feature>
<feature type="compositionally biased region" description="Low complexity" evidence="3">
    <location>
        <begin position="269"/>
        <end position="291"/>
    </location>
</feature>
<dbReference type="SUPFAM" id="SSF46785">
    <property type="entry name" value="Winged helix' DNA-binding domain"/>
    <property type="match status" value="1"/>
</dbReference>
<dbReference type="InterPro" id="IPR000219">
    <property type="entry name" value="DH_dom"/>
</dbReference>
<feature type="compositionally biased region" description="Polar residues" evidence="3">
    <location>
        <begin position="169"/>
        <end position="183"/>
    </location>
</feature>
<evidence type="ECO:0000259" key="5">
    <source>
        <dbReference type="PROSITE" id="PS50010"/>
    </source>
</evidence>
<dbReference type="InterPro" id="IPR000591">
    <property type="entry name" value="DEP_dom"/>
</dbReference>
<evidence type="ECO:0000259" key="4">
    <source>
        <dbReference type="PROSITE" id="PS50003"/>
    </source>
</evidence>
<accession>A0A165YSX5</accession>
<feature type="compositionally biased region" description="Polar residues" evidence="3">
    <location>
        <begin position="358"/>
        <end position="367"/>
    </location>
</feature>
<sequence length="1391" mass="153309">MDSRPAGPRPPPSAQHGPPGDRRAAYEDIFGRPNPTQLQPLLQPQPQQHTLGLDRRTSHASFAAPSTYSRQSQSYPHHQQPQLQSYQPSLAPPSVSASNASIYSRARSVRGEPAQSHPYPQPQNGIDPSMNALTRAGLTEAQAYQAQVYLGAPHLQQPHQHHLHQQQQRPMSLPTQQQASPTLGITLEGDGALGIDFSEAGSGAGPGSEEEEEDSELPWARPERSAPSQVQYQQYRHSSAASTSTAHAPARPQPQPLYLDTAVVPAIPAPATGSSTPSIEPSSVSTAASTTLVDHLAHSTSRRSIESTRTTPGGTGTSLRHRTAQERSVSMSAASLRHQSHQSNGSTAPRRPPLPNVGRTSPTSLRTTRAPARPLVYPALLSRVALALRQTLALSDRLKDGLTYTDAFDGRECVDKLAYVIKTTDRNLALLLGRALDAQKFFHEVAYEKRLRDSAGELYQFRGVVGPFVSGELAAVADAKPPRENGAGLQHNKSVHSAGGSSSDTHPHKDSPPRDADTPTAPSVTATTPASTIDPSATAVTSAADEEIPLPSGVFTLLTDCYSPTCTRDRLCYSIACPRRLEQHARLNMSPAPGLKNRRASIDSLEEGVGGGGGGGQGGEHGLWVHTVPPEVVASVSDREKRRQEAINEVMYTERDFVRDMEYLRDVWINGLKDGDVIPSARRTDFLEQVFWNIHDIIAVNTRLRDALTKRQKAYAVVERIGDIILDAVPHFGPFVSYGAHQLYGKYEFEKEKAANPAFAAFVDAAERRPESRKLELNGYLTKPTTRLARYPLLLEAVLKHTPEDSPDAKALPQAIAIVREFLGRVNVETGRTENRFNLLQLDQQLVFRPGEQVDLRLLEEGRELVYKGALNKRGGGGAQDAGDLQLYLFDHALVMVKQKSKHEQYKVYRRPIPLELLMISSTDDYPKDPRHNKALTKSPYVSAFPVKGDGKGFAITFIHLGRNFYQITLWASTYVSQRKWVENITKQQNLMRARSTVFDTVPLSEGFFIGSNKVNCAAPYNGGRRIVYGTDEGVYLSDMREPGRDPVKVLGLLDVMQVEVLDDYQLLIVLSERQVITFPLDALDPMDPLSGLKRAKRISSHTTFFKAGVCLGKVLVCVVKSSPLSSTIKTLEPIDQNIRGRSKPTFRKLLQGGNDTLKLFREFYIPVESSSIHFLKTKLCVGCSKGFEIVDLETLDTQGLLDPADDSLDFIKKRENLRPMAIYRIDNEFLLCYDECAFYVNRTGWRSRKDFMVHWEGQPTSFAFHYPFVLAFEPTFVEIRHVVTGLMSQVIQGTNLRLIFADTPPSGTNTANPVYNTLHHPTHSYGAANPYANQPSLYGGGGGYAAPSVAYPQQQRQNNQPFGRDEILMVSDDRVLTLRLAPPVPLDGAL</sequence>
<name>A0A165YSX5_9AGAM</name>
<dbReference type="EMBL" id="KV417690">
    <property type="protein sequence ID" value="KZP09881.1"/>
    <property type="molecule type" value="Genomic_DNA"/>
</dbReference>
<feature type="region of interest" description="Disordered" evidence="3">
    <location>
        <begin position="269"/>
        <end position="369"/>
    </location>
</feature>
<feature type="domain" description="PH" evidence="4">
    <location>
        <begin position="864"/>
        <end position="990"/>
    </location>
</feature>
<dbReference type="InterPro" id="IPR052233">
    <property type="entry name" value="Rho-type_GEFs"/>
</dbReference>
<dbReference type="SMART" id="SM00049">
    <property type="entry name" value="DEP"/>
    <property type="match status" value="1"/>
</dbReference>
<dbReference type="InterPro" id="IPR041675">
    <property type="entry name" value="PH_5"/>
</dbReference>
<dbReference type="SUPFAM" id="SSF48065">
    <property type="entry name" value="DBL homology domain (DH-domain)"/>
    <property type="match status" value="1"/>
</dbReference>
<dbReference type="Gene3D" id="1.10.10.10">
    <property type="entry name" value="Winged helix-like DNA-binding domain superfamily/Winged helix DNA-binding domain"/>
    <property type="match status" value="1"/>
</dbReference>
<feature type="region of interest" description="Disordered" evidence="3">
    <location>
        <begin position="157"/>
        <end position="255"/>
    </location>
</feature>
<feature type="compositionally biased region" description="Low complexity" evidence="3">
    <location>
        <begin position="518"/>
        <end position="532"/>
    </location>
</feature>
<dbReference type="InterPro" id="IPR035899">
    <property type="entry name" value="DBL_dom_sf"/>
</dbReference>
<feature type="compositionally biased region" description="Basic and acidic residues" evidence="3">
    <location>
        <begin position="505"/>
        <end position="517"/>
    </location>
</feature>
<feature type="compositionally biased region" description="Basic and acidic residues" evidence="3">
    <location>
        <begin position="19"/>
        <end position="30"/>
    </location>
</feature>
<feature type="region of interest" description="Disordered" evidence="3">
    <location>
        <begin position="481"/>
        <end position="544"/>
    </location>
</feature>
<dbReference type="OrthoDB" id="2272012at2759"/>
<dbReference type="InterPro" id="IPR011993">
    <property type="entry name" value="PH-like_dom_sf"/>
</dbReference>
<organism evidence="7 8">
    <name type="scientific">Athelia psychrophila</name>
    <dbReference type="NCBI Taxonomy" id="1759441"/>
    <lineage>
        <taxon>Eukaryota</taxon>
        <taxon>Fungi</taxon>
        <taxon>Dikarya</taxon>
        <taxon>Basidiomycota</taxon>
        <taxon>Agaricomycotina</taxon>
        <taxon>Agaricomycetes</taxon>
        <taxon>Agaricomycetidae</taxon>
        <taxon>Atheliales</taxon>
        <taxon>Atheliaceae</taxon>
        <taxon>Athelia</taxon>
    </lineage>
</organism>
<dbReference type="GO" id="GO:0035556">
    <property type="term" value="P:intracellular signal transduction"/>
    <property type="evidence" value="ECO:0007669"/>
    <property type="project" value="InterPro"/>
</dbReference>
<dbReference type="STRING" id="436010.A0A165YSX5"/>
<dbReference type="Pfam" id="PF00621">
    <property type="entry name" value="RhoGEF"/>
    <property type="match status" value="1"/>
</dbReference>
<dbReference type="PROSITE" id="PS50003">
    <property type="entry name" value="PH_DOMAIN"/>
    <property type="match status" value="1"/>
</dbReference>
<feature type="compositionally biased region" description="Low complexity" evidence="3">
    <location>
        <begin position="236"/>
        <end position="250"/>
    </location>
</feature>
<dbReference type="PANTHER" id="PTHR46572">
    <property type="entry name" value="RHO1 GDP-GTP EXCHANGE PROTEIN 1-RELATED"/>
    <property type="match status" value="1"/>
</dbReference>
<dbReference type="InterPro" id="IPR001180">
    <property type="entry name" value="CNH_dom"/>
</dbReference>
<feature type="compositionally biased region" description="Polar residues" evidence="3">
    <location>
        <begin position="226"/>
        <end position="235"/>
    </location>
</feature>